<dbReference type="PROSITE" id="PS50928">
    <property type="entry name" value="ABC_TM1"/>
    <property type="match status" value="1"/>
</dbReference>
<evidence type="ECO:0000256" key="2">
    <source>
        <dbReference type="ARBA" id="ARBA00022448"/>
    </source>
</evidence>
<dbReference type="GO" id="GO:0055085">
    <property type="term" value="P:transmembrane transport"/>
    <property type="evidence" value="ECO:0007669"/>
    <property type="project" value="InterPro"/>
</dbReference>
<dbReference type="EMBL" id="JACHJV010000001">
    <property type="protein sequence ID" value="MBB4921357.1"/>
    <property type="molecule type" value="Genomic_DNA"/>
</dbReference>
<dbReference type="AlphaFoldDB" id="A0A7W7VSP1"/>
<evidence type="ECO:0000256" key="4">
    <source>
        <dbReference type="ARBA" id="ARBA00022692"/>
    </source>
</evidence>
<evidence type="ECO:0000313" key="9">
    <source>
        <dbReference type="EMBL" id="MBB4921357.1"/>
    </source>
</evidence>
<keyword evidence="10" id="KW-1185">Reference proteome</keyword>
<evidence type="ECO:0000256" key="5">
    <source>
        <dbReference type="ARBA" id="ARBA00022989"/>
    </source>
</evidence>
<dbReference type="Proteomes" id="UP000540506">
    <property type="component" value="Unassembled WGS sequence"/>
</dbReference>
<feature type="domain" description="ABC transmembrane type-1" evidence="8">
    <location>
        <begin position="82"/>
        <end position="274"/>
    </location>
</feature>
<feature type="transmembrane region" description="Helical" evidence="7">
    <location>
        <begin position="253"/>
        <end position="274"/>
    </location>
</feature>
<protein>
    <submittedName>
        <fullName evidence="9">Multiple sugar transport system permease protein</fullName>
    </submittedName>
</protein>
<organism evidence="9 10">
    <name type="scientific">Kitasatospora kifunensis</name>
    <name type="common">Streptomyces kifunensis</name>
    <dbReference type="NCBI Taxonomy" id="58351"/>
    <lineage>
        <taxon>Bacteria</taxon>
        <taxon>Bacillati</taxon>
        <taxon>Actinomycetota</taxon>
        <taxon>Actinomycetes</taxon>
        <taxon>Kitasatosporales</taxon>
        <taxon>Streptomycetaceae</taxon>
        <taxon>Kitasatospora</taxon>
    </lineage>
</organism>
<feature type="transmembrane region" description="Helical" evidence="7">
    <location>
        <begin position="192"/>
        <end position="213"/>
    </location>
</feature>
<dbReference type="PANTHER" id="PTHR43744">
    <property type="entry name" value="ABC TRANSPORTER PERMEASE PROTEIN MG189-RELATED-RELATED"/>
    <property type="match status" value="1"/>
</dbReference>
<feature type="transmembrane region" description="Helical" evidence="7">
    <location>
        <begin position="120"/>
        <end position="144"/>
    </location>
</feature>
<dbReference type="GO" id="GO:0005886">
    <property type="term" value="C:plasma membrane"/>
    <property type="evidence" value="ECO:0007669"/>
    <property type="project" value="UniProtKB-SubCell"/>
</dbReference>
<comment type="subcellular location">
    <subcellularLocation>
        <location evidence="1 7">Cell membrane</location>
        <topology evidence="1 7">Multi-pass membrane protein</topology>
    </subcellularLocation>
</comment>
<keyword evidence="3" id="KW-1003">Cell membrane</keyword>
<dbReference type="PANTHER" id="PTHR43744:SF12">
    <property type="entry name" value="ABC TRANSPORTER PERMEASE PROTEIN MG189-RELATED"/>
    <property type="match status" value="1"/>
</dbReference>
<keyword evidence="4 7" id="KW-0812">Transmembrane</keyword>
<gene>
    <name evidence="9" type="ORF">FHR34_000350</name>
</gene>
<dbReference type="RefSeq" id="WP_184933707.1">
    <property type="nucleotide sequence ID" value="NZ_JACHJV010000001.1"/>
</dbReference>
<keyword evidence="2 7" id="KW-0813">Transport</keyword>
<keyword evidence="9" id="KW-0762">Sugar transport</keyword>
<dbReference type="InterPro" id="IPR035906">
    <property type="entry name" value="MetI-like_sf"/>
</dbReference>
<evidence type="ECO:0000313" key="10">
    <source>
        <dbReference type="Proteomes" id="UP000540506"/>
    </source>
</evidence>
<evidence type="ECO:0000256" key="1">
    <source>
        <dbReference type="ARBA" id="ARBA00004651"/>
    </source>
</evidence>
<proteinExistence type="inferred from homology"/>
<keyword evidence="6 7" id="KW-0472">Membrane</keyword>
<dbReference type="SUPFAM" id="SSF161098">
    <property type="entry name" value="MetI-like"/>
    <property type="match status" value="1"/>
</dbReference>
<keyword evidence="5 7" id="KW-1133">Transmembrane helix</keyword>
<dbReference type="Pfam" id="PF00528">
    <property type="entry name" value="BPD_transp_1"/>
    <property type="match status" value="1"/>
</dbReference>
<dbReference type="InterPro" id="IPR000515">
    <property type="entry name" value="MetI-like"/>
</dbReference>
<dbReference type="Gene3D" id="1.10.3720.10">
    <property type="entry name" value="MetI-like"/>
    <property type="match status" value="1"/>
</dbReference>
<evidence type="ECO:0000256" key="6">
    <source>
        <dbReference type="ARBA" id="ARBA00023136"/>
    </source>
</evidence>
<reference evidence="9 10" key="1">
    <citation type="submission" date="2020-08" db="EMBL/GenBank/DDBJ databases">
        <title>Sequencing the genomes of 1000 actinobacteria strains.</title>
        <authorList>
            <person name="Klenk H.-P."/>
        </authorList>
    </citation>
    <scope>NUCLEOTIDE SEQUENCE [LARGE SCALE GENOMIC DNA]</scope>
    <source>
        <strain evidence="9 10">DSM 41654</strain>
    </source>
</reference>
<sequence>MNTPTPLRRKRSRTPRLLGTLLLAVVALVFLLPFVIQLATTFKTDPQAAASPLSLIPHPFTLASYRQLFGGGSDAVPFPTWLGNSVLVTVVVTVGRVFFDSLAGYALARLRFPGRGLLTVGLISVMAVPGVVLMIPKFLVVQYLGIYDTYTAMIVPLLVDAVGVFIMKQFFESVPQEIEEAARVDGAGVFRTYWSVILPMAKPALITLTVLSFQGTWNEFTHFVVTTQSADHATLTTGLVQFVSGGLGSGTQYPLKLTAALLATVPVAVVFFVFQRHFVRGGSTGALKE</sequence>
<accession>A0A7W7VSP1</accession>
<comment type="caution">
    <text evidence="9">The sequence shown here is derived from an EMBL/GenBank/DDBJ whole genome shotgun (WGS) entry which is preliminary data.</text>
</comment>
<feature type="transmembrane region" description="Helical" evidence="7">
    <location>
        <begin position="150"/>
        <end position="171"/>
    </location>
</feature>
<evidence type="ECO:0000259" key="8">
    <source>
        <dbReference type="PROSITE" id="PS50928"/>
    </source>
</evidence>
<feature type="transmembrane region" description="Helical" evidence="7">
    <location>
        <begin position="86"/>
        <end position="108"/>
    </location>
</feature>
<evidence type="ECO:0000256" key="3">
    <source>
        <dbReference type="ARBA" id="ARBA00022475"/>
    </source>
</evidence>
<comment type="similarity">
    <text evidence="7">Belongs to the binding-protein-dependent transport system permease family.</text>
</comment>
<name>A0A7W7VSP1_KITKI</name>
<evidence type="ECO:0000256" key="7">
    <source>
        <dbReference type="RuleBase" id="RU363032"/>
    </source>
</evidence>
<dbReference type="CDD" id="cd06261">
    <property type="entry name" value="TM_PBP2"/>
    <property type="match status" value="1"/>
</dbReference>